<feature type="non-terminal residue" evidence="1">
    <location>
        <position position="29"/>
    </location>
</feature>
<reference evidence="1" key="1">
    <citation type="journal article" date="2015" name="Nature">
        <title>Complex archaea that bridge the gap between prokaryotes and eukaryotes.</title>
        <authorList>
            <person name="Spang A."/>
            <person name="Saw J.H."/>
            <person name="Jorgensen S.L."/>
            <person name="Zaremba-Niedzwiedzka K."/>
            <person name="Martijn J."/>
            <person name="Lind A.E."/>
            <person name="van Eijk R."/>
            <person name="Schleper C."/>
            <person name="Guy L."/>
            <person name="Ettema T.J."/>
        </authorList>
    </citation>
    <scope>NUCLEOTIDE SEQUENCE</scope>
</reference>
<name>A0A0F9PRZ4_9ZZZZ</name>
<organism evidence="1">
    <name type="scientific">marine sediment metagenome</name>
    <dbReference type="NCBI Taxonomy" id="412755"/>
    <lineage>
        <taxon>unclassified sequences</taxon>
        <taxon>metagenomes</taxon>
        <taxon>ecological metagenomes</taxon>
    </lineage>
</organism>
<accession>A0A0F9PRZ4</accession>
<gene>
    <name evidence="1" type="ORF">LCGC14_0864330</name>
</gene>
<sequence>MRELQEDYDVDLTVILSKEGAAVVKWYNN</sequence>
<proteinExistence type="predicted"/>
<dbReference type="EMBL" id="LAZR01002634">
    <property type="protein sequence ID" value="KKN27477.1"/>
    <property type="molecule type" value="Genomic_DNA"/>
</dbReference>
<evidence type="ECO:0000313" key="1">
    <source>
        <dbReference type="EMBL" id="KKN27477.1"/>
    </source>
</evidence>
<comment type="caution">
    <text evidence="1">The sequence shown here is derived from an EMBL/GenBank/DDBJ whole genome shotgun (WGS) entry which is preliminary data.</text>
</comment>
<dbReference type="AlphaFoldDB" id="A0A0F9PRZ4"/>
<protein>
    <submittedName>
        <fullName evidence="1">Uncharacterized protein</fullName>
    </submittedName>
</protein>